<feature type="region of interest" description="Disordered" evidence="1">
    <location>
        <begin position="51"/>
        <end position="80"/>
    </location>
</feature>
<dbReference type="EMBL" id="MKKU01000491">
    <property type="protein sequence ID" value="RNF10073.1"/>
    <property type="molecule type" value="Genomic_DNA"/>
</dbReference>
<protein>
    <submittedName>
        <fullName evidence="2">Uncharacterized protein</fullName>
    </submittedName>
</protein>
<evidence type="ECO:0000313" key="2">
    <source>
        <dbReference type="EMBL" id="RNF10073.1"/>
    </source>
</evidence>
<evidence type="ECO:0000313" key="3">
    <source>
        <dbReference type="Proteomes" id="UP000284403"/>
    </source>
</evidence>
<name>A0A422NX15_9TRYP</name>
<comment type="caution">
    <text evidence="2">The sequence shown here is derived from an EMBL/GenBank/DDBJ whole genome shotgun (WGS) entry which is preliminary data.</text>
</comment>
<proteinExistence type="predicted"/>
<sequence>MIHSASQGVAGQQSPEQRQRKRRLHPELRGNDIQLGLNQEERRHLLRELSTEEVRRAPAGRGVRATQQPWGGRARPIPPPLPLAALGATQKATQTVVTPSPLRGRVPHCCCFCRCRSRLLLPVPLDNAEGTATHTHTRCRQRGCASHGPPK</sequence>
<feature type="compositionally biased region" description="Polar residues" evidence="1">
    <location>
        <begin position="1"/>
        <end position="16"/>
    </location>
</feature>
<feature type="region of interest" description="Disordered" evidence="1">
    <location>
        <begin position="1"/>
        <end position="35"/>
    </location>
</feature>
<organism evidence="2 3">
    <name type="scientific">Trypanosoma conorhini</name>
    <dbReference type="NCBI Taxonomy" id="83891"/>
    <lineage>
        <taxon>Eukaryota</taxon>
        <taxon>Discoba</taxon>
        <taxon>Euglenozoa</taxon>
        <taxon>Kinetoplastea</taxon>
        <taxon>Metakinetoplastina</taxon>
        <taxon>Trypanosomatida</taxon>
        <taxon>Trypanosomatidae</taxon>
        <taxon>Trypanosoma</taxon>
    </lineage>
</organism>
<feature type="region of interest" description="Disordered" evidence="1">
    <location>
        <begin position="130"/>
        <end position="151"/>
    </location>
</feature>
<feature type="compositionally biased region" description="Low complexity" evidence="1">
    <location>
        <begin position="57"/>
        <end position="75"/>
    </location>
</feature>
<dbReference type="RefSeq" id="XP_029226160.1">
    <property type="nucleotide sequence ID" value="XM_029373772.1"/>
</dbReference>
<evidence type="ECO:0000256" key="1">
    <source>
        <dbReference type="SAM" id="MobiDB-lite"/>
    </source>
</evidence>
<dbReference type="GeneID" id="40320516"/>
<dbReference type="AlphaFoldDB" id="A0A422NX15"/>
<gene>
    <name evidence="2" type="ORF">Tco025E_06905</name>
</gene>
<reference evidence="2 3" key="1">
    <citation type="journal article" date="2018" name="BMC Genomics">
        <title>Genomic comparison of Trypanosoma conorhini and Trypanosoma rangeli to Trypanosoma cruzi strains of high and low virulence.</title>
        <authorList>
            <person name="Bradwell K.R."/>
            <person name="Koparde V.N."/>
            <person name="Matveyev A.V."/>
            <person name="Serrano M.G."/>
            <person name="Alves J.M."/>
            <person name="Parikh H."/>
            <person name="Huang B."/>
            <person name="Lee V."/>
            <person name="Espinosa-Alvarez O."/>
            <person name="Ortiz P.A."/>
            <person name="Costa-Martins A.G."/>
            <person name="Teixeira M.M."/>
            <person name="Buck G.A."/>
        </authorList>
    </citation>
    <scope>NUCLEOTIDE SEQUENCE [LARGE SCALE GENOMIC DNA]</scope>
    <source>
        <strain evidence="2 3">025E</strain>
    </source>
</reference>
<dbReference type="Proteomes" id="UP000284403">
    <property type="component" value="Unassembled WGS sequence"/>
</dbReference>
<accession>A0A422NX15</accession>
<keyword evidence="3" id="KW-1185">Reference proteome</keyword>